<evidence type="ECO:0000256" key="3">
    <source>
        <dbReference type="ARBA" id="ARBA00022989"/>
    </source>
</evidence>
<gene>
    <name evidence="9" type="ORF">Agub_g3497</name>
</gene>
<name>A0AAD3DIY2_9CHLO</name>
<feature type="transmembrane region" description="Helical" evidence="7">
    <location>
        <begin position="491"/>
        <end position="517"/>
    </location>
</feature>
<feature type="compositionally biased region" description="Low complexity" evidence="6">
    <location>
        <begin position="364"/>
        <end position="388"/>
    </location>
</feature>
<dbReference type="PANTHER" id="PTHR28234">
    <property type="entry name" value="NUCLEAR CONTROL OF ATPASE PROTEIN 2"/>
    <property type="match status" value="1"/>
</dbReference>
<keyword evidence="2 7" id="KW-0812">Transmembrane</keyword>
<feature type="compositionally biased region" description="Low complexity" evidence="6">
    <location>
        <begin position="396"/>
        <end position="409"/>
    </location>
</feature>
<feature type="chain" id="PRO_5042152160" evidence="8">
    <location>
        <begin position="22"/>
        <end position="630"/>
    </location>
</feature>
<keyword evidence="5 7" id="KW-0472">Membrane</keyword>
<proteinExistence type="predicted"/>
<dbReference type="Proteomes" id="UP001054857">
    <property type="component" value="Unassembled WGS sequence"/>
</dbReference>
<sequence length="630" mass="65506">MMQHRVLLLRALRSRLARALAQLTEAAALLRLGPGALTQLDAPAAARGAAAVGATTGLAGTAAAAADLAAAAAAGASQREQQLQAVEDAVRCAVRGMLAALQGLMHAEHHHSHQEHHQQQHQSKGDEGHASEGRQPAAAPGPGAASRPLSQELRELLDLLRLRPLAAQALQLRPGGQGAAGAAAAGTEEGRSAAGSSAAAVAAAAGGGVGVPAGVLEVTSGGGSARTALDAARRAAALSGPLVPLPSSARMPSRFQLYWLRYCTAAGVLLYGGAFLLRHSRLAGSDDLDRWILTALTAVRSALRTHVVEPLLAVRDELFRTFRDRPAIVSPQDFSVSRDSLLRMLQDFAADHKTTPLLPPSSTPPQGASASSGSSDASSTTSSSSSSSAPPPPSPSDASSSSPASTTSPSPSPAPDVPTASAASSSPTDDAALASGMSLLMRSYETELRHPLRNLLLGDLARALLIQVQGVKVDGEAAMLRMDQILRANELSLSLMAALPALGFTVAAATGLARLLIPRAPDRRREAIPSRLAMGALEVALGQLAEAEEREGQGQEAGVALEELRGLVVFRLHQVYSRVTSLYAHADRTSRYSEWRPLHADLLRLAAPAPAAQRLATHQRMMRTYTVFQR</sequence>
<dbReference type="AlphaFoldDB" id="A0AAD3DIY2"/>
<feature type="compositionally biased region" description="Basic and acidic residues" evidence="6">
    <location>
        <begin position="115"/>
        <end position="132"/>
    </location>
</feature>
<feature type="region of interest" description="Disordered" evidence="6">
    <location>
        <begin position="107"/>
        <end position="147"/>
    </location>
</feature>
<evidence type="ECO:0000256" key="8">
    <source>
        <dbReference type="SAM" id="SignalP"/>
    </source>
</evidence>
<feature type="compositionally biased region" description="Low complexity" evidence="6">
    <location>
        <begin position="136"/>
        <end position="147"/>
    </location>
</feature>
<evidence type="ECO:0000256" key="2">
    <source>
        <dbReference type="ARBA" id="ARBA00022692"/>
    </source>
</evidence>
<reference evidence="9 10" key="1">
    <citation type="journal article" date="2021" name="Sci. Rep.">
        <title>Genome sequencing of the multicellular alga Astrephomene provides insights into convergent evolution of germ-soma differentiation.</title>
        <authorList>
            <person name="Yamashita S."/>
            <person name="Yamamoto K."/>
            <person name="Matsuzaki R."/>
            <person name="Suzuki S."/>
            <person name="Yamaguchi H."/>
            <person name="Hirooka S."/>
            <person name="Minakuchi Y."/>
            <person name="Miyagishima S."/>
            <person name="Kawachi M."/>
            <person name="Toyoda A."/>
            <person name="Nozaki H."/>
        </authorList>
    </citation>
    <scope>NUCLEOTIDE SEQUENCE [LARGE SCALE GENOMIC DNA]</scope>
    <source>
        <strain evidence="9 10">NIES-4017</strain>
    </source>
</reference>
<comment type="subcellular location">
    <subcellularLocation>
        <location evidence="1">Mitochondrion membrane</location>
        <topology evidence="1">Multi-pass membrane protein</topology>
    </subcellularLocation>
</comment>
<evidence type="ECO:0000256" key="4">
    <source>
        <dbReference type="ARBA" id="ARBA00023128"/>
    </source>
</evidence>
<evidence type="ECO:0000256" key="5">
    <source>
        <dbReference type="ARBA" id="ARBA00023136"/>
    </source>
</evidence>
<evidence type="ECO:0000256" key="1">
    <source>
        <dbReference type="ARBA" id="ARBA00004225"/>
    </source>
</evidence>
<dbReference type="EMBL" id="BMAR01000003">
    <property type="protein sequence ID" value="GFR42686.1"/>
    <property type="molecule type" value="Genomic_DNA"/>
</dbReference>
<keyword evidence="8" id="KW-0732">Signal</keyword>
<accession>A0AAD3DIY2</accession>
<comment type="caution">
    <text evidence="9">The sequence shown here is derived from an EMBL/GenBank/DDBJ whole genome shotgun (WGS) entry which is preliminary data.</text>
</comment>
<dbReference type="InterPro" id="IPR013946">
    <property type="entry name" value="NCA2-like"/>
</dbReference>
<evidence type="ECO:0000313" key="10">
    <source>
        <dbReference type="Proteomes" id="UP001054857"/>
    </source>
</evidence>
<feature type="compositionally biased region" description="Low complexity" evidence="6">
    <location>
        <begin position="417"/>
        <end position="430"/>
    </location>
</feature>
<evidence type="ECO:0000256" key="7">
    <source>
        <dbReference type="SAM" id="Phobius"/>
    </source>
</evidence>
<evidence type="ECO:0000313" key="9">
    <source>
        <dbReference type="EMBL" id="GFR42686.1"/>
    </source>
</evidence>
<keyword evidence="10" id="KW-1185">Reference proteome</keyword>
<dbReference type="Pfam" id="PF08637">
    <property type="entry name" value="NCA2"/>
    <property type="match status" value="2"/>
</dbReference>
<evidence type="ECO:0000256" key="6">
    <source>
        <dbReference type="SAM" id="MobiDB-lite"/>
    </source>
</evidence>
<feature type="signal peptide" evidence="8">
    <location>
        <begin position="1"/>
        <end position="21"/>
    </location>
</feature>
<protein>
    <submittedName>
        <fullName evidence="9">Uncharacterized protein</fullName>
    </submittedName>
</protein>
<keyword evidence="3 7" id="KW-1133">Transmembrane helix</keyword>
<feature type="region of interest" description="Disordered" evidence="6">
    <location>
        <begin position="353"/>
        <end position="430"/>
    </location>
</feature>
<dbReference type="GO" id="GO:0005741">
    <property type="term" value="C:mitochondrial outer membrane"/>
    <property type="evidence" value="ECO:0007669"/>
    <property type="project" value="TreeGrafter"/>
</dbReference>
<dbReference type="PANTHER" id="PTHR28234:SF1">
    <property type="entry name" value="NUCLEAR CONTROL OF ATPASE PROTEIN 2"/>
    <property type="match status" value="1"/>
</dbReference>
<organism evidence="9 10">
    <name type="scientific">Astrephomene gubernaculifera</name>
    <dbReference type="NCBI Taxonomy" id="47775"/>
    <lineage>
        <taxon>Eukaryota</taxon>
        <taxon>Viridiplantae</taxon>
        <taxon>Chlorophyta</taxon>
        <taxon>core chlorophytes</taxon>
        <taxon>Chlorophyceae</taxon>
        <taxon>CS clade</taxon>
        <taxon>Chlamydomonadales</taxon>
        <taxon>Astrephomenaceae</taxon>
        <taxon>Astrephomene</taxon>
    </lineage>
</organism>
<keyword evidence="4" id="KW-0496">Mitochondrion</keyword>